<dbReference type="SUPFAM" id="SSF55186">
    <property type="entry name" value="ThrRS/AlaRS common domain"/>
    <property type="match status" value="1"/>
</dbReference>
<keyword evidence="7" id="KW-1185">Reference proteome</keyword>
<evidence type="ECO:0000256" key="3">
    <source>
        <dbReference type="ARBA" id="ARBA00022723"/>
    </source>
</evidence>
<dbReference type="Gene3D" id="3.30.980.10">
    <property type="entry name" value="Threonyl-trna Synthetase, Chain A, domain 2"/>
    <property type="match status" value="1"/>
</dbReference>
<evidence type="ECO:0000256" key="1">
    <source>
        <dbReference type="ARBA" id="ARBA00001947"/>
    </source>
</evidence>
<proteinExistence type="predicted"/>
<dbReference type="Proteomes" id="UP001597474">
    <property type="component" value="Unassembled WGS sequence"/>
</dbReference>
<dbReference type="PANTHER" id="PTHR43462">
    <property type="entry name" value="ALANYL-TRNA EDITING PROTEIN"/>
    <property type="match status" value="1"/>
</dbReference>
<dbReference type="InterPro" id="IPR009000">
    <property type="entry name" value="Transl_B-barrel_sf"/>
</dbReference>
<comment type="subcellular location">
    <subcellularLocation>
        <location evidence="2">Cytoplasm</location>
    </subcellularLocation>
</comment>
<evidence type="ECO:0000256" key="2">
    <source>
        <dbReference type="ARBA" id="ARBA00004496"/>
    </source>
</evidence>
<dbReference type="InterPro" id="IPR018163">
    <property type="entry name" value="Thr/Ala-tRNA-synth_IIc_edit"/>
</dbReference>
<dbReference type="SUPFAM" id="SSF50447">
    <property type="entry name" value="Translation proteins"/>
    <property type="match status" value="1"/>
</dbReference>
<dbReference type="InterPro" id="IPR051335">
    <property type="entry name" value="Alanyl-tRNA_Editing_Enzymes"/>
</dbReference>
<dbReference type="SMART" id="SM00863">
    <property type="entry name" value="tRNA_SAD"/>
    <property type="match status" value="1"/>
</dbReference>
<name>A0ABW5U5Q5_9RHOB</name>
<dbReference type="InterPro" id="IPR012947">
    <property type="entry name" value="tRNA_SAD"/>
</dbReference>
<evidence type="ECO:0000259" key="5">
    <source>
        <dbReference type="PROSITE" id="PS50860"/>
    </source>
</evidence>
<comment type="cofactor">
    <cofactor evidence="1">
        <name>Zn(2+)</name>
        <dbReference type="ChEBI" id="CHEBI:29105"/>
    </cofactor>
</comment>
<evidence type="ECO:0000313" key="7">
    <source>
        <dbReference type="Proteomes" id="UP001597474"/>
    </source>
</evidence>
<gene>
    <name evidence="6" type="ORF">ACFSUD_16175</name>
</gene>
<reference evidence="7" key="1">
    <citation type="journal article" date="2019" name="Int. J. Syst. Evol. Microbiol.">
        <title>The Global Catalogue of Microorganisms (GCM) 10K type strain sequencing project: providing services to taxonomists for standard genome sequencing and annotation.</title>
        <authorList>
            <consortium name="The Broad Institute Genomics Platform"/>
            <consortium name="The Broad Institute Genome Sequencing Center for Infectious Disease"/>
            <person name="Wu L."/>
            <person name="Ma J."/>
        </authorList>
    </citation>
    <scope>NUCLEOTIDE SEQUENCE [LARGE SCALE GENOMIC DNA]</scope>
    <source>
        <strain evidence="7">TISTR 2562</strain>
    </source>
</reference>
<comment type="caution">
    <text evidence="6">The sequence shown here is derived from an EMBL/GenBank/DDBJ whole genome shotgun (WGS) entry which is preliminary data.</text>
</comment>
<dbReference type="Gene3D" id="2.40.30.130">
    <property type="match status" value="1"/>
</dbReference>
<dbReference type="RefSeq" id="WP_386375545.1">
    <property type="nucleotide sequence ID" value="NZ_JBHUMP010000017.1"/>
</dbReference>
<dbReference type="PANTHER" id="PTHR43462:SF1">
    <property type="entry name" value="ALANYL-TRNA EDITING PROTEIN AARSD1"/>
    <property type="match status" value="1"/>
</dbReference>
<sequence length="239" mass="26190">MTELLFRTDPYRREARGQVQGHTGEGGVILDATLFYPAGGGQPGDSGWLAWDNVRLPIATAVRGPENSVVLVPGEPQPLPPVGALLSQSLDWERRHRHMRVHTALHLLSMLLPHPVSGGQISASHGRLDLQMPEPPPDRAALEHALNAHVAADRRVGDFWIDRPDLAAQPRLARSLATPVTRGERKIRLVRIGDEGAEIDLQPCVGTHVERTGEIGALRLGRIENRGADTRRVYLHLDG</sequence>
<dbReference type="InterPro" id="IPR018165">
    <property type="entry name" value="Ala-tRNA-synth_IIc_core"/>
</dbReference>
<dbReference type="PROSITE" id="PS50860">
    <property type="entry name" value="AA_TRNA_LIGASE_II_ALA"/>
    <property type="match status" value="1"/>
</dbReference>
<protein>
    <submittedName>
        <fullName evidence="6">Alanyl-tRNA editing protein</fullName>
    </submittedName>
</protein>
<feature type="domain" description="Alanyl-transfer RNA synthetases family profile" evidence="5">
    <location>
        <begin position="1"/>
        <end position="233"/>
    </location>
</feature>
<keyword evidence="3" id="KW-0479">Metal-binding</keyword>
<evidence type="ECO:0000313" key="6">
    <source>
        <dbReference type="EMBL" id="MFD2741119.1"/>
    </source>
</evidence>
<keyword evidence="4" id="KW-0862">Zinc</keyword>
<organism evidence="6 7">
    <name type="scientific">Sulfitobacter aestuarii</name>
    <dbReference type="NCBI Taxonomy" id="2161676"/>
    <lineage>
        <taxon>Bacteria</taxon>
        <taxon>Pseudomonadati</taxon>
        <taxon>Pseudomonadota</taxon>
        <taxon>Alphaproteobacteria</taxon>
        <taxon>Rhodobacterales</taxon>
        <taxon>Roseobacteraceae</taxon>
        <taxon>Sulfitobacter</taxon>
    </lineage>
</organism>
<evidence type="ECO:0000256" key="4">
    <source>
        <dbReference type="ARBA" id="ARBA00022833"/>
    </source>
</evidence>
<dbReference type="EMBL" id="JBHUMP010000017">
    <property type="protein sequence ID" value="MFD2741119.1"/>
    <property type="molecule type" value="Genomic_DNA"/>
</dbReference>
<accession>A0ABW5U5Q5</accession>
<dbReference type="Pfam" id="PF07973">
    <property type="entry name" value="tRNA_SAD"/>
    <property type="match status" value="1"/>
</dbReference>